<reference evidence="1 2" key="1">
    <citation type="submission" date="2016-10" db="EMBL/GenBank/DDBJ databases">
        <authorList>
            <person name="de Groot N.N."/>
        </authorList>
    </citation>
    <scope>NUCLEOTIDE SEQUENCE [LARGE SCALE GENOMIC DNA]</scope>
    <source>
        <strain evidence="1 2">DSM 10317</strain>
    </source>
</reference>
<dbReference type="Proteomes" id="UP000199428">
    <property type="component" value="Unassembled WGS sequence"/>
</dbReference>
<dbReference type="InterPro" id="IPR025051">
    <property type="entry name" value="DUF3990"/>
</dbReference>
<dbReference type="AlphaFoldDB" id="A0A1G5S4R5"/>
<protein>
    <recommendedName>
        <fullName evidence="3">DUF3990 domain-containing protein</fullName>
    </recommendedName>
</protein>
<dbReference type="Pfam" id="PF13151">
    <property type="entry name" value="DUF3990"/>
    <property type="match status" value="1"/>
</dbReference>
<evidence type="ECO:0008006" key="3">
    <source>
        <dbReference type="Google" id="ProtNLM"/>
    </source>
</evidence>
<evidence type="ECO:0000313" key="2">
    <source>
        <dbReference type="Proteomes" id="UP000199428"/>
    </source>
</evidence>
<gene>
    <name evidence="1" type="ORF">SAMN02910350_02497</name>
</gene>
<evidence type="ECO:0000313" key="1">
    <source>
        <dbReference type="EMBL" id="SCZ80830.1"/>
    </source>
</evidence>
<dbReference type="RefSeq" id="WP_090163778.1">
    <property type="nucleotide sequence ID" value="NZ_FMWK01000016.1"/>
</dbReference>
<name>A0A1G5S4R5_PSEXY</name>
<proteinExistence type="predicted"/>
<sequence length="183" mass="21299">MLLYHAGFDVIKEPDIHYGRKNADFGQGFYTTSDKEFAYRWAEESSGKKTIVNHYELDTEGLVVKKLDRSEEWFEYIYGNRHLKPDELEADVIVGPIANDIIYDTLGITTSGFLDKKESMELLMIGPEYVQVVIKTEKANSQLKWLSSDELTSEQLADYQKVMAKENQEFQRLFAKKFEEMEE</sequence>
<accession>A0A1G5S4R5</accession>
<dbReference type="EMBL" id="FMWK01000016">
    <property type="protein sequence ID" value="SCZ80830.1"/>
    <property type="molecule type" value="Genomic_DNA"/>
</dbReference>
<organism evidence="1 2">
    <name type="scientific">Pseudobutyrivibrio xylanivorans</name>
    <dbReference type="NCBI Taxonomy" id="185007"/>
    <lineage>
        <taxon>Bacteria</taxon>
        <taxon>Bacillati</taxon>
        <taxon>Bacillota</taxon>
        <taxon>Clostridia</taxon>
        <taxon>Lachnospirales</taxon>
        <taxon>Lachnospiraceae</taxon>
        <taxon>Pseudobutyrivibrio</taxon>
    </lineage>
</organism>